<dbReference type="Gene3D" id="3.10.20.30">
    <property type="match status" value="1"/>
</dbReference>
<evidence type="ECO:0000313" key="13">
    <source>
        <dbReference type="Proteomes" id="UP000037962"/>
    </source>
</evidence>
<evidence type="ECO:0000313" key="10">
    <source>
        <dbReference type="EMBL" id="KPG06863.1"/>
    </source>
</evidence>
<keyword evidence="2" id="KW-0285">Flavoprotein</keyword>
<keyword evidence="6" id="KW-0408">Iron</keyword>
<evidence type="ECO:0000313" key="11">
    <source>
        <dbReference type="EMBL" id="KPG20905.1"/>
    </source>
</evidence>
<dbReference type="EMBL" id="LJFO01000012">
    <property type="protein sequence ID" value="KPG06863.1"/>
    <property type="molecule type" value="Genomic_DNA"/>
</dbReference>
<dbReference type="Proteomes" id="UP000037962">
    <property type="component" value="Unassembled WGS sequence"/>
</dbReference>
<dbReference type="Gene3D" id="2.40.30.10">
    <property type="entry name" value="Translation factors"/>
    <property type="match status" value="1"/>
</dbReference>
<evidence type="ECO:0000259" key="8">
    <source>
        <dbReference type="PROSITE" id="PS51085"/>
    </source>
</evidence>
<feature type="domain" description="2Fe-2S ferredoxin-type" evidence="8">
    <location>
        <begin position="283"/>
        <end position="366"/>
    </location>
</feature>
<evidence type="ECO:0000256" key="2">
    <source>
        <dbReference type="ARBA" id="ARBA00022630"/>
    </source>
</evidence>
<dbReference type="KEGG" id="miz:BAB75_13790"/>
<dbReference type="Proteomes" id="UP000037843">
    <property type="component" value="Unassembled WGS sequence"/>
</dbReference>
<evidence type="ECO:0000313" key="12">
    <source>
        <dbReference type="Proteomes" id="UP000037843"/>
    </source>
</evidence>
<name>A0A7V8LLZ9_9MYCO</name>
<dbReference type="CDD" id="cd06185">
    <property type="entry name" value="PDR_like"/>
    <property type="match status" value="1"/>
</dbReference>
<dbReference type="PROSITE" id="PS51384">
    <property type="entry name" value="FAD_FR"/>
    <property type="match status" value="1"/>
</dbReference>
<keyword evidence="3" id="KW-0001">2Fe-2S</keyword>
<dbReference type="SUPFAM" id="SSF54292">
    <property type="entry name" value="2Fe-2S ferredoxin-like"/>
    <property type="match status" value="1"/>
</dbReference>
<evidence type="ECO:0000259" key="9">
    <source>
        <dbReference type="PROSITE" id="PS51384"/>
    </source>
</evidence>
<dbReference type="InterPro" id="IPR017927">
    <property type="entry name" value="FAD-bd_FR_type"/>
</dbReference>
<keyword evidence="13" id="KW-1185">Reference proteome</keyword>
<evidence type="ECO:0000256" key="1">
    <source>
        <dbReference type="ARBA" id="ARBA00001974"/>
    </source>
</evidence>
<dbReference type="GO" id="GO:0016491">
    <property type="term" value="F:oxidoreductase activity"/>
    <property type="evidence" value="ECO:0007669"/>
    <property type="project" value="UniProtKB-KW"/>
</dbReference>
<dbReference type="Gene3D" id="3.40.50.80">
    <property type="entry name" value="Nucleotide-binding domain of ferredoxin-NADP reductase (FNR) module"/>
    <property type="match status" value="1"/>
</dbReference>
<organism evidence="10 12">
    <name type="scientific">Mycobacteroides immunogenum</name>
    <dbReference type="NCBI Taxonomy" id="83262"/>
    <lineage>
        <taxon>Bacteria</taxon>
        <taxon>Bacillati</taxon>
        <taxon>Actinomycetota</taxon>
        <taxon>Actinomycetes</taxon>
        <taxon>Mycobacteriales</taxon>
        <taxon>Mycobacteriaceae</taxon>
        <taxon>Mycobacteroides</taxon>
    </lineage>
</organism>
<reference evidence="12 13" key="1">
    <citation type="submission" date="2015-09" db="EMBL/GenBank/DDBJ databases">
        <title>Genome Sequences of Mycobacterium immunogenum Isolates, Recuperated from a Chloraminated Drinking Water Distribution System Simulator Subjected to Episodes of Nitrification.</title>
        <authorList>
            <person name="Gomez-Alvarez V."/>
            <person name="Revetta R.P."/>
        </authorList>
    </citation>
    <scope>NUCLEOTIDE SEQUENCE [LARGE SCALE GENOMIC DNA]</scope>
    <source>
        <strain evidence="10 12">H008</strain>
        <strain evidence="11 13">H076</strain>
    </source>
</reference>
<dbReference type="PANTHER" id="PTHR47354:SF1">
    <property type="entry name" value="CARNITINE MONOOXYGENASE REDUCTASE SUBUNIT"/>
    <property type="match status" value="1"/>
</dbReference>
<dbReference type="PROSITE" id="PS51085">
    <property type="entry name" value="2FE2S_FER_2"/>
    <property type="match status" value="1"/>
</dbReference>
<gene>
    <name evidence="10" type="ORF">AN908_19800</name>
    <name evidence="11" type="ORF">AN912_29745</name>
</gene>
<dbReference type="CDD" id="cd00207">
    <property type="entry name" value="fer2"/>
    <property type="match status" value="1"/>
</dbReference>
<dbReference type="GO" id="GO:0046872">
    <property type="term" value="F:metal ion binding"/>
    <property type="evidence" value="ECO:0007669"/>
    <property type="project" value="UniProtKB-KW"/>
</dbReference>
<dbReference type="InterPro" id="IPR036010">
    <property type="entry name" value="2Fe-2S_ferredoxin-like_sf"/>
</dbReference>
<protein>
    <submittedName>
        <fullName evidence="10">Ferredoxin</fullName>
    </submittedName>
</protein>
<dbReference type="InterPro" id="IPR050415">
    <property type="entry name" value="MRET"/>
</dbReference>
<accession>A0A7V8LLZ9</accession>
<dbReference type="EMBL" id="LJFS01000076">
    <property type="protein sequence ID" value="KPG20905.1"/>
    <property type="molecule type" value="Genomic_DNA"/>
</dbReference>
<dbReference type="InterPro" id="IPR001041">
    <property type="entry name" value="2Fe-2S_ferredoxin-type"/>
</dbReference>
<keyword evidence="4" id="KW-0479">Metal-binding</keyword>
<evidence type="ECO:0000256" key="4">
    <source>
        <dbReference type="ARBA" id="ARBA00022723"/>
    </source>
</evidence>
<dbReference type="InterPro" id="IPR017938">
    <property type="entry name" value="Riboflavin_synthase-like_b-brl"/>
</dbReference>
<dbReference type="GeneID" id="45764940"/>
<proteinExistence type="predicted"/>
<sequence length="366" mass="40036">MFTKYRRLAVPAHAHGKYQRDPLMVLMTIGYNALNWLDRYTSVPPMPTGTNEFFEATVEAQDHVSPDHSVMALTLVRPDRLPLPVWSPGAHIDIKLPSGLLRQYSLCGDPTDSTRYRIAVRQVNDGRGGSIEVHTNLRPGTVVNISKPRNAFPLAVGGYNQRTEAFRLIAAGIGITPILPMIRVLEQVSAQWSLIYCGRSRESTAFLNELEEFGDKVTIHFDDDCGPPTAEMLCGELAGSSAVYICGPAPVTAAVEDFVSDRADVEFHYERFSAAPVVNGREFEIAFSSSSDSVTVAADQTALSAILTARPDATYSCQQGFCRSCAVRVLNGEVDHRSTSLSQVEMDAGYFLPCVSRATGRLTVDL</sequence>
<dbReference type="SUPFAM" id="SSF52343">
    <property type="entry name" value="Ferredoxin reductase-like, C-terminal NADP-linked domain"/>
    <property type="match status" value="1"/>
</dbReference>
<comment type="caution">
    <text evidence="10">The sequence shown here is derived from an EMBL/GenBank/DDBJ whole genome shotgun (WGS) entry which is preliminary data.</text>
</comment>
<evidence type="ECO:0000256" key="5">
    <source>
        <dbReference type="ARBA" id="ARBA00023002"/>
    </source>
</evidence>
<dbReference type="RefSeq" id="WP_043079646.1">
    <property type="nucleotide sequence ID" value="NZ_CP011530.1"/>
</dbReference>
<dbReference type="InterPro" id="IPR012675">
    <property type="entry name" value="Beta-grasp_dom_sf"/>
</dbReference>
<dbReference type="SUPFAM" id="SSF63380">
    <property type="entry name" value="Riboflavin synthase domain-like"/>
    <property type="match status" value="1"/>
</dbReference>
<keyword evidence="5" id="KW-0560">Oxidoreductase</keyword>
<dbReference type="AlphaFoldDB" id="A0A7V8LLZ9"/>
<evidence type="ECO:0000256" key="7">
    <source>
        <dbReference type="ARBA" id="ARBA00023014"/>
    </source>
</evidence>
<evidence type="ECO:0000256" key="3">
    <source>
        <dbReference type="ARBA" id="ARBA00022714"/>
    </source>
</evidence>
<dbReference type="PRINTS" id="PR00409">
    <property type="entry name" value="PHDIOXRDTASE"/>
</dbReference>
<comment type="cofactor">
    <cofactor evidence="1">
        <name>FAD</name>
        <dbReference type="ChEBI" id="CHEBI:57692"/>
    </cofactor>
</comment>
<dbReference type="InterPro" id="IPR039261">
    <property type="entry name" value="FNR_nucleotide-bd"/>
</dbReference>
<feature type="domain" description="FAD-binding FR-type" evidence="9">
    <location>
        <begin position="51"/>
        <end position="155"/>
    </location>
</feature>
<dbReference type="Pfam" id="PF00111">
    <property type="entry name" value="Fer2"/>
    <property type="match status" value="1"/>
</dbReference>
<evidence type="ECO:0000256" key="6">
    <source>
        <dbReference type="ARBA" id="ARBA00023004"/>
    </source>
</evidence>
<dbReference type="GO" id="GO:0051537">
    <property type="term" value="F:2 iron, 2 sulfur cluster binding"/>
    <property type="evidence" value="ECO:0007669"/>
    <property type="project" value="UniProtKB-KW"/>
</dbReference>
<dbReference type="PANTHER" id="PTHR47354">
    <property type="entry name" value="NADH OXIDOREDUCTASE HCR"/>
    <property type="match status" value="1"/>
</dbReference>
<keyword evidence="7" id="KW-0411">Iron-sulfur</keyword>
<dbReference type="OrthoDB" id="502624at2"/>